<keyword evidence="4" id="KW-1185">Reference proteome</keyword>
<dbReference type="InterPro" id="IPR011990">
    <property type="entry name" value="TPR-like_helical_dom_sf"/>
</dbReference>
<keyword evidence="1" id="KW-0802">TPR repeat</keyword>
<dbReference type="EMBL" id="JBICBT010000258">
    <property type="protein sequence ID" value="KAL3118962.1"/>
    <property type="molecule type" value="Genomic_DNA"/>
</dbReference>
<evidence type="ECO:0000256" key="1">
    <source>
        <dbReference type="PROSITE-ProRule" id="PRU00339"/>
    </source>
</evidence>
<comment type="caution">
    <text evidence="3">The sequence shown here is derived from an EMBL/GenBank/DDBJ whole genome shotgun (WGS) entry which is preliminary data.</text>
</comment>
<feature type="region of interest" description="Disordered" evidence="2">
    <location>
        <begin position="1"/>
        <end position="54"/>
    </location>
</feature>
<dbReference type="PANTHER" id="PTHR16056">
    <property type="entry name" value="REGULATOR OF MICROTUBULE DYNAMICS PROTEIN"/>
    <property type="match status" value="1"/>
</dbReference>
<gene>
    <name evidence="3" type="ORF">niasHT_003745</name>
</gene>
<sequence length="487" mass="54431">MEQNEGETVGRNRVNVRKLMGRNENAAMRPSPQRRPMARHSQMATLPPLSPPPPSSPIRVPFKPHFQEFLPFDGPNTVNSVPVVMETCQKVLDTYFCNIALPPPPSMNSNSKASSPLGTAIALATAGAVVTIQSAIIAILYRKCAKLSQIIHNLQTENSNTSHSLRNELVLLRRTVLLLERRIAQSEANRTEMAKTEKDERLDRHEMCEERKAIGRVASANSASEGEYADAVDDDPDFFKMSSKTNGTKVCSAVADSKFLEQIDRLHETGKHSEAYAELMKANREEPEVLWRLARVCHQMASSLELKDPRKRELLDEAHRYATSAYELRGTEFNVLKWMAAVTGSRTDFLGTKEKIEQGNRFKELLDKALAINPTETTLLHMRGRLAYSVAGLSWLERKAAAALFGNPPEATYDDAIADFLLVAQHKPEWAENLMFLGKAYLAKGDKKNALSYLEKAVAENSAGDENEEEESEWLKEAKQLVKKLGK</sequence>
<dbReference type="PROSITE" id="PS50005">
    <property type="entry name" value="TPR"/>
    <property type="match status" value="1"/>
</dbReference>
<name>A0ABD2LVU1_9BILA</name>
<evidence type="ECO:0000256" key="2">
    <source>
        <dbReference type="SAM" id="MobiDB-lite"/>
    </source>
</evidence>
<dbReference type="SUPFAM" id="SSF48452">
    <property type="entry name" value="TPR-like"/>
    <property type="match status" value="1"/>
</dbReference>
<dbReference type="AlphaFoldDB" id="A0ABD2LVU1"/>
<accession>A0ABD2LVU1</accession>
<proteinExistence type="predicted"/>
<feature type="repeat" description="TPR" evidence="1">
    <location>
        <begin position="431"/>
        <end position="464"/>
    </location>
</feature>
<reference evidence="3 4" key="1">
    <citation type="submission" date="2024-10" db="EMBL/GenBank/DDBJ databases">
        <authorList>
            <person name="Kim D."/>
        </authorList>
    </citation>
    <scope>NUCLEOTIDE SEQUENCE [LARGE SCALE GENOMIC DNA]</scope>
    <source>
        <strain evidence="3">BH-2024</strain>
    </source>
</reference>
<dbReference type="Gene3D" id="1.25.40.10">
    <property type="entry name" value="Tetratricopeptide repeat domain"/>
    <property type="match status" value="1"/>
</dbReference>
<dbReference type="InterPro" id="IPR049039">
    <property type="entry name" value="RMD1-3_a_helical_rpt"/>
</dbReference>
<dbReference type="Proteomes" id="UP001620626">
    <property type="component" value="Unassembled WGS sequence"/>
</dbReference>
<protein>
    <submittedName>
        <fullName evidence="3">Uncharacterized protein</fullName>
    </submittedName>
</protein>
<evidence type="ECO:0000313" key="3">
    <source>
        <dbReference type="EMBL" id="KAL3118962.1"/>
    </source>
</evidence>
<evidence type="ECO:0000313" key="4">
    <source>
        <dbReference type="Proteomes" id="UP001620626"/>
    </source>
</evidence>
<organism evidence="3 4">
    <name type="scientific">Heterodera trifolii</name>
    <dbReference type="NCBI Taxonomy" id="157864"/>
    <lineage>
        <taxon>Eukaryota</taxon>
        <taxon>Metazoa</taxon>
        <taxon>Ecdysozoa</taxon>
        <taxon>Nematoda</taxon>
        <taxon>Chromadorea</taxon>
        <taxon>Rhabditida</taxon>
        <taxon>Tylenchina</taxon>
        <taxon>Tylenchomorpha</taxon>
        <taxon>Tylenchoidea</taxon>
        <taxon>Heteroderidae</taxon>
        <taxon>Heteroderinae</taxon>
        <taxon>Heterodera</taxon>
    </lineage>
</organism>
<dbReference type="Pfam" id="PF21033">
    <property type="entry name" value="RMD1-3"/>
    <property type="match status" value="1"/>
</dbReference>
<dbReference type="InterPro" id="IPR019734">
    <property type="entry name" value="TPR_rpt"/>
</dbReference>
<dbReference type="PANTHER" id="PTHR16056:SF20">
    <property type="entry name" value="C2H2-TYPE DOMAIN-CONTAINING PROTEIN-RELATED"/>
    <property type="match status" value="1"/>
</dbReference>